<gene>
    <name evidence="1" type="ORF">M0R45_013131</name>
</gene>
<comment type="caution">
    <text evidence="1">The sequence shown here is derived from an EMBL/GenBank/DDBJ whole genome shotgun (WGS) entry which is preliminary data.</text>
</comment>
<dbReference type="AlphaFoldDB" id="A0AAW1XHV8"/>
<sequence length="79" mass="8780">MVVYLPSARETRARLITFSRSLQPTTLARISVLDLLTHGPSAAGGKILILVSSYPMLRDGNLGFVSRKRRLFTLCDFIT</sequence>
<organism evidence="1 2">
    <name type="scientific">Rubus argutus</name>
    <name type="common">Southern blackberry</name>
    <dbReference type="NCBI Taxonomy" id="59490"/>
    <lineage>
        <taxon>Eukaryota</taxon>
        <taxon>Viridiplantae</taxon>
        <taxon>Streptophyta</taxon>
        <taxon>Embryophyta</taxon>
        <taxon>Tracheophyta</taxon>
        <taxon>Spermatophyta</taxon>
        <taxon>Magnoliopsida</taxon>
        <taxon>eudicotyledons</taxon>
        <taxon>Gunneridae</taxon>
        <taxon>Pentapetalae</taxon>
        <taxon>rosids</taxon>
        <taxon>fabids</taxon>
        <taxon>Rosales</taxon>
        <taxon>Rosaceae</taxon>
        <taxon>Rosoideae</taxon>
        <taxon>Rosoideae incertae sedis</taxon>
        <taxon>Rubus</taxon>
    </lineage>
</organism>
<name>A0AAW1XHV8_RUBAR</name>
<protein>
    <submittedName>
        <fullName evidence="1">Uncharacterized protein</fullName>
    </submittedName>
</protein>
<proteinExistence type="predicted"/>
<dbReference type="Proteomes" id="UP001457282">
    <property type="component" value="Unassembled WGS sequence"/>
</dbReference>
<keyword evidence="2" id="KW-1185">Reference proteome</keyword>
<evidence type="ECO:0000313" key="2">
    <source>
        <dbReference type="Proteomes" id="UP001457282"/>
    </source>
</evidence>
<evidence type="ECO:0000313" key="1">
    <source>
        <dbReference type="EMBL" id="KAK9936282.1"/>
    </source>
</evidence>
<accession>A0AAW1XHV8</accession>
<dbReference type="EMBL" id="JBEDUW010000003">
    <property type="protein sequence ID" value="KAK9936282.1"/>
    <property type="molecule type" value="Genomic_DNA"/>
</dbReference>
<reference evidence="1 2" key="1">
    <citation type="journal article" date="2023" name="G3 (Bethesda)">
        <title>A chromosome-length genome assembly and annotation of blackberry (Rubus argutus, cv. 'Hillquist').</title>
        <authorList>
            <person name="Bruna T."/>
            <person name="Aryal R."/>
            <person name="Dudchenko O."/>
            <person name="Sargent D.J."/>
            <person name="Mead D."/>
            <person name="Buti M."/>
            <person name="Cavallini A."/>
            <person name="Hytonen T."/>
            <person name="Andres J."/>
            <person name="Pham M."/>
            <person name="Weisz D."/>
            <person name="Mascagni F."/>
            <person name="Usai G."/>
            <person name="Natali L."/>
            <person name="Bassil N."/>
            <person name="Fernandez G.E."/>
            <person name="Lomsadze A."/>
            <person name="Armour M."/>
            <person name="Olukolu B."/>
            <person name="Poorten T."/>
            <person name="Britton C."/>
            <person name="Davik J."/>
            <person name="Ashrafi H."/>
            <person name="Aiden E.L."/>
            <person name="Borodovsky M."/>
            <person name="Worthington M."/>
        </authorList>
    </citation>
    <scope>NUCLEOTIDE SEQUENCE [LARGE SCALE GENOMIC DNA]</scope>
    <source>
        <strain evidence="1">PI 553951</strain>
    </source>
</reference>